<evidence type="ECO:0000256" key="1">
    <source>
        <dbReference type="SAM" id="SignalP"/>
    </source>
</evidence>
<accession>A0A9X6ZZQ2</accession>
<gene>
    <name evidence="2" type="ORF">COI98_13050</name>
</gene>
<feature type="chain" id="PRO_5040949415" evidence="1">
    <location>
        <begin position="27"/>
        <end position="201"/>
    </location>
</feature>
<organism evidence="2 3">
    <name type="scientific">Bacillus cereus</name>
    <dbReference type="NCBI Taxonomy" id="1396"/>
    <lineage>
        <taxon>Bacteria</taxon>
        <taxon>Bacillati</taxon>
        <taxon>Bacillota</taxon>
        <taxon>Bacilli</taxon>
        <taxon>Bacillales</taxon>
        <taxon>Bacillaceae</taxon>
        <taxon>Bacillus</taxon>
        <taxon>Bacillus cereus group</taxon>
    </lineage>
</organism>
<dbReference type="InterPro" id="IPR002160">
    <property type="entry name" value="Prot_inh_Kunz-lg"/>
</dbReference>
<dbReference type="Proteomes" id="UP000224413">
    <property type="component" value="Unassembled WGS sequence"/>
</dbReference>
<evidence type="ECO:0000313" key="2">
    <source>
        <dbReference type="EMBL" id="PFK18135.1"/>
    </source>
</evidence>
<name>A0A9X6ZZQ2_BACCE</name>
<keyword evidence="1" id="KW-0732">Signal</keyword>
<sequence length="201" mass="22839">MMKNRAKKVIRKTVVGFALLSGIVMAGGNSASAEEHPFLKDSNGDPVEDGRYYYMEPSEFPGQTFVYDMRYEPEYYSSGHSVKLGSSPRKRISFNWYGDGNVATISTEERYLFQAAGYEYPQRLGKKPGTDEVQLRFSNGIGEQWVVTNSSEGNYFSLQNAEDHMVGNQKFLSYSNLGEWLNVSDSTMDSKKMWRLTRAPR</sequence>
<feature type="signal peptide" evidence="1">
    <location>
        <begin position="1"/>
        <end position="26"/>
    </location>
</feature>
<proteinExistence type="predicted"/>
<comment type="caution">
    <text evidence="2">The sequence shown here is derived from an EMBL/GenBank/DDBJ whole genome shotgun (WGS) entry which is preliminary data.</text>
</comment>
<dbReference type="AlphaFoldDB" id="A0A9X6ZZQ2"/>
<evidence type="ECO:0000313" key="3">
    <source>
        <dbReference type="Proteomes" id="UP000224413"/>
    </source>
</evidence>
<reference evidence="2 3" key="1">
    <citation type="submission" date="2017-09" db="EMBL/GenBank/DDBJ databases">
        <title>Large-scale bioinformatics analysis of Bacillus genomes uncovers conserved roles of natural products in bacterial physiology.</title>
        <authorList>
            <consortium name="Agbiome Team Llc"/>
            <person name="Bleich R.M."/>
            <person name="Grubbs K.J."/>
            <person name="Santa Maria K.C."/>
            <person name="Allen S.E."/>
            <person name="Farag S."/>
            <person name="Shank E.A."/>
            <person name="Bowers A."/>
        </authorList>
    </citation>
    <scope>NUCLEOTIDE SEQUENCE [LARGE SCALE GENOMIC DNA]</scope>
    <source>
        <strain evidence="2 3">AFS083741</strain>
    </source>
</reference>
<dbReference type="RefSeq" id="WP_098583421.1">
    <property type="nucleotide sequence ID" value="NZ_NUWJ01000112.1"/>
</dbReference>
<dbReference type="GO" id="GO:0004866">
    <property type="term" value="F:endopeptidase inhibitor activity"/>
    <property type="evidence" value="ECO:0007669"/>
    <property type="project" value="InterPro"/>
</dbReference>
<dbReference type="PROSITE" id="PS00283">
    <property type="entry name" value="SOYBEAN_KUNITZ"/>
    <property type="match status" value="1"/>
</dbReference>
<protein>
    <submittedName>
        <fullName evidence="2">Uncharacterized protein</fullName>
    </submittedName>
</protein>
<dbReference type="EMBL" id="NUWJ01000112">
    <property type="protein sequence ID" value="PFK18135.1"/>
    <property type="molecule type" value="Genomic_DNA"/>
</dbReference>